<evidence type="ECO:0000313" key="7">
    <source>
        <dbReference type="EMBL" id="SHH65796.1"/>
    </source>
</evidence>
<accession>A0A1M5US92</accession>
<dbReference type="Proteomes" id="UP000183967">
    <property type="component" value="Unassembled WGS sequence"/>
</dbReference>
<dbReference type="InterPro" id="IPR042092">
    <property type="entry name" value="PsdUridine_s_RsuA/RluB/E/F_cat"/>
</dbReference>
<feature type="domain" description="RNA-binding S4" evidence="6">
    <location>
        <begin position="5"/>
        <end position="63"/>
    </location>
</feature>
<evidence type="ECO:0000313" key="8">
    <source>
        <dbReference type="Proteomes" id="UP000183967"/>
    </source>
</evidence>
<keyword evidence="2 4" id="KW-0694">RNA-binding</keyword>
<gene>
    <name evidence="7" type="ORF">SAMN02745135_01558</name>
</gene>
<dbReference type="InterPro" id="IPR000748">
    <property type="entry name" value="PsdUridine_synth_RsuA/RluB/E/F"/>
</dbReference>
<dbReference type="InterPro" id="IPR020094">
    <property type="entry name" value="TruA/RsuA/RluB/E/F_N"/>
</dbReference>
<evidence type="ECO:0000259" key="6">
    <source>
        <dbReference type="SMART" id="SM00363"/>
    </source>
</evidence>
<dbReference type="PROSITE" id="PS50889">
    <property type="entry name" value="S4"/>
    <property type="match status" value="1"/>
</dbReference>
<dbReference type="SUPFAM" id="SSF55174">
    <property type="entry name" value="Alpha-L RNA-binding motif"/>
    <property type="match status" value="1"/>
</dbReference>
<keyword evidence="3 5" id="KW-0413">Isomerase</keyword>
<dbReference type="Gene3D" id="3.30.70.1560">
    <property type="entry name" value="Alpha-L RNA-binding motif"/>
    <property type="match status" value="1"/>
</dbReference>
<dbReference type="EMBL" id="FQXO01000040">
    <property type="protein sequence ID" value="SHH65796.1"/>
    <property type="molecule type" value="Genomic_DNA"/>
</dbReference>
<dbReference type="AlphaFoldDB" id="A0A1M5US92"/>
<dbReference type="EC" id="5.4.99.-" evidence="5"/>
<dbReference type="GO" id="GO:0005829">
    <property type="term" value="C:cytosol"/>
    <property type="evidence" value="ECO:0007669"/>
    <property type="project" value="UniProtKB-ARBA"/>
</dbReference>
<dbReference type="InterPro" id="IPR002942">
    <property type="entry name" value="S4_RNA-bd"/>
</dbReference>
<sequence length="240" mass="27508">MDKKIRLDKILSNLGYGSRKDIKKMVKSGLVKVDGEVVKDSSYKLNPYKAVIEIGDTVVEYREFVYLMMNKPKGVVSSTDDPLSRTVIDLIDEKYRVFNPFPVGRLDKDTEGLLIISNDGKLAHNLLSPKKHVEKKYYVEVEGYVTDDDKKIFAEGVVIDGGYKTMPAYLEIIETDNISRVYLTIKEGKFHQVKKMFKAVNKRVVYLKRVSMGRLDLDESLLPGEYRELTEEEILLLKNS</sequence>
<name>A0A1M5US92_9FIRM</name>
<dbReference type="NCBIfam" id="TIGR00093">
    <property type="entry name" value="pseudouridine synthase"/>
    <property type="match status" value="1"/>
</dbReference>
<dbReference type="Gene3D" id="3.30.70.580">
    <property type="entry name" value="Pseudouridine synthase I, catalytic domain, N-terminal subdomain"/>
    <property type="match status" value="1"/>
</dbReference>
<dbReference type="InterPro" id="IPR050343">
    <property type="entry name" value="RsuA_PseudoU_synthase"/>
</dbReference>
<dbReference type="PROSITE" id="PS01149">
    <property type="entry name" value="PSI_RSU"/>
    <property type="match status" value="1"/>
</dbReference>
<evidence type="ECO:0000256" key="1">
    <source>
        <dbReference type="ARBA" id="ARBA00008348"/>
    </source>
</evidence>
<evidence type="ECO:0000256" key="4">
    <source>
        <dbReference type="PROSITE-ProRule" id="PRU00182"/>
    </source>
</evidence>
<dbReference type="FunFam" id="3.30.70.1560:FF:000001">
    <property type="entry name" value="Pseudouridine synthase"/>
    <property type="match status" value="1"/>
</dbReference>
<dbReference type="InterPro" id="IPR020103">
    <property type="entry name" value="PsdUridine_synth_cat_dom_sf"/>
</dbReference>
<dbReference type="SUPFAM" id="SSF55120">
    <property type="entry name" value="Pseudouridine synthase"/>
    <property type="match status" value="1"/>
</dbReference>
<evidence type="ECO:0000256" key="5">
    <source>
        <dbReference type="RuleBase" id="RU003887"/>
    </source>
</evidence>
<evidence type="ECO:0000256" key="3">
    <source>
        <dbReference type="ARBA" id="ARBA00023235"/>
    </source>
</evidence>
<dbReference type="PANTHER" id="PTHR47683">
    <property type="entry name" value="PSEUDOURIDINE SYNTHASE FAMILY PROTEIN-RELATED"/>
    <property type="match status" value="1"/>
</dbReference>
<dbReference type="OrthoDB" id="9807213at2"/>
<proteinExistence type="inferred from homology"/>
<reference evidence="8" key="1">
    <citation type="submission" date="2016-11" db="EMBL/GenBank/DDBJ databases">
        <authorList>
            <person name="Varghese N."/>
            <person name="Submissions S."/>
        </authorList>
    </citation>
    <scope>NUCLEOTIDE SEQUENCE [LARGE SCALE GENOMIC DNA]</scope>
    <source>
        <strain evidence="8">DSM 13643</strain>
    </source>
</reference>
<keyword evidence="8" id="KW-1185">Reference proteome</keyword>
<evidence type="ECO:0000256" key="2">
    <source>
        <dbReference type="ARBA" id="ARBA00022884"/>
    </source>
</evidence>
<dbReference type="CDD" id="cd00165">
    <property type="entry name" value="S4"/>
    <property type="match status" value="1"/>
</dbReference>
<dbReference type="InterPro" id="IPR018496">
    <property type="entry name" value="PsdUridine_synth_RsuA/RluB_CS"/>
</dbReference>
<dbReference type="InterPro" id="IPR006145">
    <property type="entry name" value="PsdUridine_synth_RsuA/RluA"/>
</dbReference>
<dbReference type="Pfam" id="PF00849">
    <property type="entry name" value="PseudoU_synth_2"/>
    <property type="match status" value="1"/>
</dbReference>
<organism evidence="7 8">
    <name type="scientific">Caloranaerobacter azorensis DSM 13643</name>
    <dbReference type="NCBI Taxonomy" id="1121264"/>
    <lineage>
        <taxon>Bacteria</taxon>
        <taxon>Bacillati</taxon>
        <taxon>Bacillota</taxon>
        <taxon>Tissierellia</taxon>
        <taxon>Tissierellales</taxon>
        <taxon>Thermohalobacteraceae</taxon>
        <taxon>Caloranaerobacter</taxon>
    </lineage>
</organism>
<dbReference type="Pfam" id="PF01479">
    <property type="entry name" value="S4"/>
    <property type="match status" value="1"/>
</dbReference>
<dbReference type="GO" id="GO:0000455">
    <property type="term" value="P:enzyme-directed rRNA pseudouridine synthesis"/>
    <property type="evidence" value="ECO:0007669"/>
    <property type="project" value="UniProtKB-ARBA"/>
</dbReference>
<protein>
    <recommendedName>
        <fullName evidence="5">Pseudouridine synthase</fullName>
        <ecNumber evidence="5">5.4.99.-</ecNumber>
    </recommendedName>
</protein>
<dbReference type="SMART" id="SM00363">
    <property type="entry name" value="S4"/>
    <property type="match status" value="1"/>
</dbReference>
<dbReference type="Gene3D" id="3.10.290.10">
    <property type="entry name" value="RNA-binding S4 domain"/>
    <property type="match status" value="1"/>
</dbReference>
<dbReference type="PANTHER" id="PTHR47683:SF4">
    <property type="entry name" value="PSEUDOURIDINE SYNTHASE"/>
    <property type="match status" value="1"/>
</dbReference>
<comment type="similarity">
    <text evidence="1 5">Belongs to the pseudouridine synthase RsuA family.</text>
</comment>
<dbReference type="GO" id="GO:0120159">
    <property type="term" value="F:rRNA pseudouridine synthase activity"/>
    <property type="evidence" value="ECO:0007669"/>
    <property type="project" value="UniProtKB-ARBA"/>
</dbReference>
<dbReference type="CDD" id="cd02553">
    <property type="entry name" value="PseudoU_synth_RsuA"/>
    <property type="match status" value="1"/>
</dbReference>
<dbReference type="GO" id="GO:0003723">
    <property type="term" value="F:RNA binding"/>
    <property type="evidence" value="ECO:0007669"/>
    <property type="project" value="UniProtKB-KW"/>
</dbReference>
<dbReference type="InterPro" id="IPR036986">
    <property type="entry name" value="S4_RNA-bd_sf"/>
</dbReference>
<dbReference type="RefSeq" id="WP_073196743.1">
    <property type="nucleotide sequence ID" value="NZ_FQXO01000040.1"/>
</dbReference>